<sequence>MLTVKWMSRVLRDPLFFSIHPLTAKGGLGHTQMLTNFRTFKCSTYLIPKREKSSLGYTFTKLQGLPSRHVFISFLLNVQYIMYISLGLLNVLDIYPCILMTALTIVYTFSASPTFCISH</sequence>
<dbReference type="EMBL" id="HBUF01657030">
    <property type="protein sequence ID" value="CAG6787970.1"/>
    <property type="molecule type" value="Transcribed_RNA"/>
</dbReference>
<dbReference type="AlphaFoldDB" id="A0A8D9BMC8"/>
<feature type="transmembrane region" description="Helical" evidence="1">
    <location>
        <begin position="70"/>
        <end position="92"/>
    </location>
</feature>
<feature type="transmembrane region" description="Helical" evidence="1">
    <location>
        <begin position="98"/>
        <end position="117"/>
    </location>
</feature>
<reference evidence="2" key="1">
    <citation type="submission" date="2021-05" db="EMBL/GenBank/DDBJ databases">
        <authorList>
            <person name="Alioto T."/>
            <person name="Alioto T."/>
            <person name="Gomez Garrido J."/>
        </authorList>
    </citation>
    <scope>NUCLEOTIDE SEQUENCE</scope>
</reference>
<proteinExistence type="predicted"/>
<keyword evidence="1" id="KW-0812">Transmembrane</keyword>
<organism evidence="2">
    <name type="scientific">Cacopsylla melanoneura</name>
    <dbReference type="NCBI Taxonomy" id="428564"/>
    <lineage>
        <taxon>Eukaryota</taxon>
        <taxon>Metazoa</taxon>
        <taxon>Ecdysozoa</taxon>
        <taxon>Arthropoda</taxon>
        <taxon>Hexapoda</taxon>
        <taxon>Insecta</taxon>
        <taxon>Pterygota</taxon>
        <taxon>Neoptera</taxon>
        <taxon>Paraneoptera</taxon>
        <taxon>Hemiptera</taxon>
        <taxon>Sternorrhyncha</taxon>
        <taxon>Psylloidea</taxon>
        <taxon>Psyllidae</taxon>
        <taxon>Psyllinae</taxon>
        <taxon>Cacopsylla</taxon>
    </lineage>
</organism>
<protein>
    <submittedName>
        <fullName evidence="2">Uncharacterized protein</fullName>
    </submittedName>
</protein>
<keyword evidence="1" id="KW-1133">Transmembrane helix</keyword>
<keyword evidence="1" id="KW-0472">Membrane</keyword>
<evidence type="ECO:0000313" key="2">
    <source>
        <dbReference type="EMBL" id="CAG6787970.1"/>
    </source>
</evidence>
<name>A0A8D9BMC8_9HEMI</name>
<evidence type="ECO:0000256" key="1">
    <source>
        <dbReference type="SAM" id="Phobius"/>
    </source>
</evidence>
<accession>A0A8D9BMC8</accession>